<keyword evidence="3" id="KW-1185">Reference proteome</keyword>
<protein>
    <submittedName>
        <fullName evidence="2">Uncharacterized protein</fullName>
    </submittedName>
</protein>
<comment type="caution">
    <text evidence="2">The sequence shown here is derived from an EMBL/GenBank/DDBJ whole genome shotgun (WGS) entry which is preliminary data.</text>
</comment>
<feature type="region of interest" description="Disordered" evidence="1">
    <location>
        <begin position="1"/>
        <end position="37"/>
    </location>
</feature>
<dbReference type="Proteomes" id="UP000593574">
    <property type="component" value="Unassembled WGS sequence"/>
</dbReference>
<proteinExistence type="predicted"/>
<evidence type="ECO:0000256" key="1">
    <source>
        <dbReference type="SAM" id="MobiDB-lite"/>
    </source>
</evidence>
<gene>
    <name evidence="2" type="ORF">Golax_014725</name>
</gene>
<dbReference type="AlphaFoldDB" id="A0A7J8ZX18"/>
<dbReference type="EMBL" id="JABEZV010000007">
    <property type="protein sequence ID" value="MBA0715844.1"/>
    <property type="molecule type" value="Genomic_DNA"/>
</dbReference>
<evidence type="ECO:0000313" key="3">
    <source>
        <dbReference type="Proteomes" id="UP000593574"/>
    </source>
</evidence>
<feature type="non-terminal residue" evidence="2">
    <location>
        <position position="37"/>
    </location>
</feature>
<evidence type="ECO:0000313" key="2">
    <source>
        <dbReference type="EMBL" id="MBA0715844.1"/>
    </source>
</evidence>
<sequence>MMFTSQMGREFDGNNQKRKTPEVGTSHYKIGRKKSSK</sequence>
<organism evidence="2 3">
    <name type="scientific">Gossypium laxum</name>
    <dbReference type="NCBI Taxonomy" id="34288"/>
    <lineage>
        <taxon>Eukaryota</taxon>
        <taxon>Viridiplantae</taxon>
        <taxon>Streptophyta</taxon>
        <taxon>Embryophyta</taxon>
        <taxon>Tracheophyta</taxon>
        <taxon>Spermatophyta</taxon>
        <taxon>Magnoliopsida</taxon>
        <taxon>eudicotyledons</taxon>
        <taxon>Gunneridae</taxon>
        <taxon>Pentapetalae</taxon>
        <taxon>rosids</taxon>
        <taxon>malvids</taxon>
        <taxon>Malvales</taxon>
        <taxon>Malvaceae</taxon>
        <taxon>Malvoideae</taxon>
        <taxon>Gossypium</taxon>
    </lineage>
</organism>
<accession>A0A7J8ZX18</accession>
<reference evidence="2 3" key="1">
    <citation type="journal article" date="2019" name="Genome Biol. Evol.">
        <title>Insights into the evolution of the New World diploid cottons (Gossypium, subgenus Houzingenia) based on genome sequencing.</title>
        <authorList>
            <person name="Grover C.E."/>
            <person name="Arick M.A. 2nd"/>
            <person name="Thrash A."/>
            <person name="Conover J.L."/>
            <person name="Sanders W.S."/>
            <person name="Peterson D.G."/>
            <person name="Frelichowski J.E."/>
            <person name="Scheffler J.A."/>
            <person name="Scheffler B.E."/>
            <person name="Wendel J.F."/>
        </authorList>
    </citation>
    <scope>NUCLEOTIDE SEQUENCE [LARGE SCALE GENOMIC DNA]</scope>
    <source>
        <strain evidence="2">4</strain>
        <tissue evidence="2">Leaf</tissue>
    </source>
</reference>
<name>A0A7J8ZX18_9ROSI</name>